<keyword evidence="2" id="KW-1185">Reference proteome</keyword>
<comment type="caution">
    <text evidence="1">The sequence shown here is derived from an EMBL/GenBank/DDBJ whole genome shotgun (WGS) entry which is preliminary data.</text>
</comment>
<dbReference type="EMBL" id="CM056744">
    <property type="protein sequence ID" value="KAJ8667122.1"/>
    <property type="molecule type" value="Genomic_DNA"/>
</dbReference>
<sequence>MELGPQYETKPLKHPLSKEDTKRKREAIMYSALKRELGPWAQTIAERQVEQKNKKLRSKQKLDTDRLPKINGTAIENLDDKKGGNSRLPTWRKAYRTDPRKPPVGLQVINRRSLPRISRLNVDVLPSTVDKSNNTHSDMGVLGMPTDGNATTIIGNNN</sequence>
<gene>
    <name evidence="1" type="ORF">QAD02_008784</name>
</gene>
<evidence type="ECO:0000313" key="1">
    <source>
        <dbReference type="EMBL" id="KAJ8667122.1"/>
    </source>
</evidence>
<evidence type="ECO:0000313" key="2">
    <source>
        <dbReference type="Proteomes" id="UP001239111"/>
    </source>
</evidence>
<protein>
    <submittedName>
        <fullName evidence="1">Uncharacterized protein</fullName>
    </submittedName>
</protein>
<reference evidence="1" key="1">
    <citation type="submission" date="2023-04" db="EMBL/GenBank/DDBJ databases">
        <title>A chromosome-level genome assembly of the parasitoid wasp Eretmocerus hayati.</title>
        <authorList>
            <person name="Zhong Y."/>
            <person name="Liu S."/>
            <person name="Liu Y."/>
        </authorList>
    </citation>
    <scope>NUCLEOTIDE SEQUENCE</scope>
    <source>
        <strain evidence="1">ZJU_SS_LIU_2023</strain>
    </source>
</reference>
<organism evidence="1 2">
    <name type="scientific">Eretmocerus hayati</name>
    <dbReference type="NCBI Taxonomy" id="131215"/>
    <lineage>
        <taxon>Eukaryota</taxon>
        <taxon>Metazoa</taxon>
        <taxon>Ecdysozoa</taxon>
        <taxon>Arthropoda</taxon>
        <taxon>Hexapoda</taxon>
        <taxon>Insecta</taxon>
        <taxon>Pterygota</taxon>
        <taxon>Neoptera</taxon>
        <taxon>Endopterygota</taxon>
        <taxon>Hymenoptera</taxon>
        <taxon>Apocrita</taxon>
        <taxon>Proctotrupomorpha</taxon>
        <taxon>Chalcidoidea</taxon>
        <taxon>Aphelinidae</taxon>
        <taxon>Aphelininae</taxon>
        <taxon>Eretmocerus</taxon>
    </lineage>
</organism>
<accession>A0ACC2N9W2</accession>
<dbReference type="Proteomes" id="UP001239111">
    <property type="component" value="Chromosome 4"/>
</dbReference>
<proteinExistence type="predicted"/>
<name>A0ACC2N9W2_9HYME</name>